<evidence type="ECO:0000256" key="6">
    <source>
        <dbReference type="ARBA" id="ARBA00022679"/>
    </source>
</evidence>
<evidence type="ECO:0000313" key="24">
    <source>
        <dbReference type="EMBL" id="CAK9441665.1"/>
    </source>
</evidence>
<feature type="domain" description="PI3K/PI4K catalytic" evidence="21">
    <location>
        <begin position="2028"/>
        <end position="2350"/>
    </location>
</feature>
<sequence>MTTARSLSSEELLQFLSDIELNINDQDTDFQKLAFYLLQFLHARLMELRSSDRKEDSEIVLKLIDSIDLVLSKKLYLLNAPLGFHDFKAIHVPTIGGGTTTTTITNNNVLFYEWMISFVLSHLPSMCRKRGVLDGLKGLLFSITNLVATKLHSFKFTKLLRDTLTSSLESGVMHCLENARNVGEVGDLNTLVTTCHLFYIVNEPEVLNMLAMNLGGDQLRFEILGRKLWYALLEARSVEDAAAAAIVDDLTSLFLLNSLDSVLSNDASKWNQVKLILNRLSDLIIATTTTTTSLEPGVSASAASSQLKNYEFSRTNQSASSVLLKVFKYCEQRHLLRNFVADLGLATLVELIATTTNEIPNDLRCVIRILHSKCADTDSDYRGRTQHLPLDDTNGYSLSEPELNRLRFELRKEDTTAAAAAAAAVGDARGRASLEFIIKEELVFREERNDFSLDISYIEWIRHVRTLTKNHTDELKDDVTLFTLITALSKFPALSKAKDGGNACEKKHPEDSSAHSESMHESMYASIDQHRPPVKSTTESLIFDEILLEFFLKKLKIFKHSSLMCCNFLIMTYNYYSVYLPEFNDKTKSLLTELLDCLATHPNRSLRMLITRILPLYLIRDDTEASMDEIFKFVFSRVASIDFSTTGKRHFGESAIYALVALAHVVTGERLCAVFFKLIDWLGEPNDQHQNYVYCGFLDIAQSKNISTYKLLSPYFPSISDIIIKKSLLFERFLQVLGMNRAYFLSRTKDHTVSKLLEYHKEPALLGEIAEASNMSIEKLLASNLPRILASYLVRDPANEKYVVKVLASVCSHYKQVSPGEIFTHIGDITWNILLEIQTDEAGKVKNLENLISALNIVAKNSLNQKRLSANNGKYASLLIEEQMLLLIQKFSDVTHLLKGAKPYLERRASFQAILFLIRNHATALTSALGQLSTCLQATLEEPDLHVLTLRCWIELVQNLPSAHLISLIDIIISLIFRKFQTFGQEAQHLAIEILKKIYSEIKDKNNRYTLYYLSIPFLEHISDLSLVKEFRNMKPLSRHTIFHEFNRRLCTSNQYVVEQALFDLFNYCQKYQLYCQKEYFKDSSLNSSITTLVRTIMDTATHFRNRCPHISSSCAKVLAVIGALDANKFHFKSVQRSFIVQKNFASNSENVSFLVDLIENYVLKLFWASNDPHKQLFSAYAMQCFLTIMNLNETSPARDSEVWNRFGDVAKSTLTPLLNSKYAASKPKQTELNFPFFTTGIHYDAWLVELTSYLLKRACHYGKEETPNARQKIFQTCAILLYKDHDIRLCQHLLRYVVLSHILSSDTQVQDQILLEFTTIMKSGRDEKKNDEQLKLCFQTIFSVLDYLSEWLSSIRYYANYSSSREDKSSDDWLDRIDLVDSFVHHFEMKDIVVNSVECESYERTILYIEKYYREGHISNTDFYLGDLNAARTLQAMYANLNDYDTLNGVLKLFSTNNLKDKLTTFEYSDNASLAFESFKVLDSRSEEYESKNNTDILKALSDRGVYDEVLSTLTEKMESKELRQIPPSWSLVGLKSAVYSGNINKIKSWVEITDTLGQPSDTETLVNYELAKCLMLLAERDRDGVAESVGKIYHAVGTSLVPSVSSSFNKNVGLMNQLHTIYDLEDILQSRGSSDIWKIRLTNVDQDFDTQLRLLTTHIVASEALGINDTVSEMFLHESELARESGRLKISAKAIVKAMALNNSLAKVEYAKLLWDEGKQSEAIKSISETLQNWSFVGGDTEKEKAKAQLQYANWLDESNHLSANKIIAEYRKAFELDKDYESSYYDIGRFYAKLLESSRDDSGIYEHLTVRNYLFAISIGSSYIFEALPKLITVWLDFAKKPKKNKNAERMLLQIVGDVNSSLRSIKNYVWYTAITQILSRIVHDHEASFRILANIITNLIKEFPRHTLWFVISHIYSTDSKRKQRVETILNALKRSKKSPHGELILGAVDLYSKLIGIASKQVTKSPKTKQLSLKKFFGIDDASKPYDELVIPVQSNLQIRLPHKDMTNYTSFPKSASVTFDGFDDNVNIFFSLQMPRQITIRGSDGKPYRLMIKSDDTRKDAKVVEFTTMVNRILSSSTEARKRALSVANYSVIPLSEKIGVIEFVMDVQTMKATVVEERKRLGKVVNERKIFMALDAAQKFIKEKKPDEDGSKLQALTDLFQSILNKNEPVLHHWFVEEFSEPSSWYLARNSFTRSSAVMSIVGYLIGLGDRHCENLLFFKKTGSILHIDFDCLFEKGKTLPTPEVVPFRLTQNMVDAMGICGVEGNFRIACEVVGKLLRSNEQSLMNILENLLYDPLLDWKINQNPQRDLSSVRKKIRGLINEEEGLAMNVHGQVDVLIQEATSIERLSRMYGGWSAYI</sequence>
<comment type="catalytic activity">
    <reaction evidence="18">
        <text>L-threonyl-[protein] + ATP = O-phospho-L-threonyl-[protein] + ADP + H(+)</text>
        <dbReference type="Rhea" id="RHEA:46608"/>
        <dbReference type="Rhea" id="RHEA-COMP:11060"/>
        <dbReference type="Rhea" id="RHEA-COMP:11605"/>
        <dbReference type="ChEBI" id="CHEBI:15378"/>
        <dbReference type="ChEBI" id="CHEBI:30013"/>
        <dbReference type="ChEBI" id="CHEBI:30616"/>
        <dbReference type="ChEBI" id="CHEBI:61977"/>
        <dbReference type="ChEBI" id="CHEBI:456216"/>
        <dbReference type="EC" id="2.7.11.1"/>
    </reaction>
</comment>
<keyword evidence="14" id="KW-0469">Meiosis</keyword>
<evidence type="ECO:0000313" key="25">
    <source>
        <dbReference type="Proteomes" id="UP001497383"/>
    </source>
</evidence>
<evidence type="ECO:0000256" key="5">
    <source>
        <dbReference type="ARBA" id="ARBA00022527"/>
    </source>
</evidence>
<dbReference type="EC" id="2.7.11.1" evidence="3"/>
<comment type="similarity">
    <text evidence="2">Belongs to the PI3/PI4-kinase family. ATM subfamily.</text>
</comment>
<evidence type="ECO:0000256" key="16">
    <source>
        <dbReference type="ARBA" id="ARBA00030459"/>
    </source>
</evidence>
<keyword evidence="11" id="KW-0156">Chromatin regulator</keyword>
<accession>A0ABP0ZT39</accession>
<feature type="domain" description="FATC" evidence="23">
    <location>
        <begin position="2334"/>
        <end position="2366"/>
    </location>
</feature>
<comment type="catalytic activity">
    <reaction evidence="19">
        <text>L-seryl-[protein] + ATP = O-phospho-L-seryl-[protein] + ADP + H(+)</text>
        <dbReference type="Rhea" id="RHEA:17989"/>
        <dbReference type="Rhea" id="RHEA-COMP:9863"/>
        <dbReference type="Rhea" id="RHEA-COMP:11604"/>
        <dbReference type="ChEBI" id="CHEBI:15378"/>
        <dbReference type="ChEBI" id="CHEBI:29999"/>
        <dbReference type="ChEBI" id="CHEBI:30616"/>
        <dbReference type="ChEBI" id="CHEBI:83421"/>
        <dbReference type="ChEBI" id="CHEBI:456216"/>
        <dbReference type="EC" id="2.7.11.1"/>
    </reaction>
</comment>
<name>A0ABP0ZT39_9ASCO</name>
<evidence type="ECO:0000256" key="7">
    <source>
        <dbReference type="ARBA" id="ARBA00022741"/>
    </source>
</evidence>
<keyword evidence="12" id="KW-0234">DNA repair</keyword>
<dbReference type="InterPro" id="IPR003152">
    <property type="entry name" value="FATC_dom"/>
</dbReference>
<evidence type="ECO:0000256" key="4">
    <source>
        <dbReference type="ARBA" id="ARBA00021345"/>
    </source>
</evidence>
<dbReference type="InterPro" id="IPR011990">
    <property type="entry name" value="TPR-like_helical_dom_sf"/>
</dbReference>
<dbReference type="InterPro" id="IPR011009">
    <property type="entry name" value="Kinase-like_dom_sf"/>
</dbReference>
<dbReference type="Pfam" id="PF08064">
    <property type="entry name" value="UME"/>
    <property type="match status" value="1"/>
</dbReference>
<dbReference type="Pfam" id="PF00454">
    <property type="entry name" value="PI3_PI4_kinase"/>
    <property type="match status" value="1"/>
</dbReference>
<dbReference type="Gene3D" id="1.10.1070.11">
    <property type="entry name" value="Phosphatidylinositol 3-/4-kinase, catalytic domain"/>
    <property type="match status" value="1"/>
</dbReference>
<dbReference type="InterPro" id="IPR003151">
    <property type="entry name" value="PIK-rel_kinase_FAT"/>
</dbReference>
<feature type="region of interest" description="Disordered" evidence="20">
    <location>
        <begin position="496"/>
        <end position="519"/>
    </location>
</feature>
<reference evidence="24 25" key="1">
    <citation type="submission" date="2024-03" db="EMBL/GenBank/DDBJ databases">
        <authorList>
            <person name="Brejova B."/>
        </authorList>
    </citation>
    <scope>NUCLEOTIDE SEQUENCE [LARGE SCALE GENOMIC DNA]</scope>
    <source>
        <strain evidence="24 25">CBS 14171</strain>
    </source>
</reference>
<keyword evidence="13" id="KW-0539">Nucleus</keyword>
<dbReference type="PROSITE" id="PS00916">
    <property type="entry name" value="PI3_4_KINASE_2"/>
    <property type="match status" value="1"/>
</dbReference>
<dbReference type="InterPro" id="IPR000403">
    <property type="entry name" value="PI3/4_kinase_cat_dom"/>
</dbReference>
<dbReference type="PANTHER" id="PTHR11139:SF125">
    <property type="entry name" value="SERINE_THREONINE-PROTEIN KINASE MEC1"/>
    <property type="match status" value="1"/>
</dbReference>
<evidence type="ECO:0000256" key="9">
    <source>
        <dbReference type="ARBA" id="ARBA00022777"/>
    </source>
</evidence>
<dbReference type="InterPro" id="IPR056802">
    <property type="entry name" value="ATR-like_M-HEAT"/>
</dbReference>
<keyword evidence="6" id="KW-0808">Transferase</keyword>
<organism evidence="24 25">
    <name type="scientific">Lodderomyces beijingensis</name>
    <dbReference type="NCBI Taxonomy" id="1775926"/>
    <lineage>
        <taxon>Eukaryota</taxon>
        <taxon>Fungi</taxon>
        <taxon>Dikarya</taxon>
        <taxon>Ascomycota</taxon>
        <taxon>Saccharomycotina</taxon>
        <taxon>Pichiomycetes</taxon>
        <taxon>Debaryomycetaceae</taxon>
        <taxon>Candida/Lodderomyces clade</taxon>
        <taxon>Lodderomyces</taxon>
    </lineage>
</organism>
<dbReference type="Pfam" id="PF25385">
    <property type="entry name" value="HEAT_MEC1_N"/>
    <property type="match status" value="1"/>
</dbReference>
<dbReference type="InterPro" id="IPR016024">
    <property type="entry name" value="ARM-type_fold"/>
</dbReference>
<evidence type="ECO:0000256" key="2">
    <source>
        <dbReference type="ARBA" id="ARBA00010769"/>
    </source>
</evidence>
<evidence type="ECO:0000256" key="8">
    <source>
        <dbReference type="ARBA" id="ARBA00022763"/>
    </source>
</evidence>
<dbReference type="GeneID" id="92210729"/>
<evidence type="ECO:0000256" key="13">
    <source>
        <dbReference type="ARBA" id="ARBA00023242"/>
    </source>
</evidence>
<dbReference type="Gene3D" id="3.30.1010.10">
    <property type="entry name" value="Phosphatidylinositol 3-kinase Catalytic Subunit, Chain A, domain 4"/>
    <property type="match status" value="1"/>
</dbReference>
<dbReference type="InterPro" id="IPR018936">
    <property type="entry name" value="PI3/4_kinase_CS"/>
</dbReference>
<keyword evidence="9" id="KW-0418">Kinase</keyword>
<keyword evidence="5" id="KW-0723">Serine/threonine-protein kinase</keyword>
<dbReference type="PROSITE" id="PS51190">
    <property type="entry name" value="FATC"/>
    <property type="match status" value="1"/>
</dbReference>
<evidence type="ECO:0000256" key="11">
    <source>
        <dbReference type="ARBA" id="ARBA00022853"/>
    </source>
</evidence>
<evidence type="ECO:0000256" key="14">
    <source>
        <dbReference type="ARBA" id="ARBA00023254"/>
    </source>
</evidence>
<dbReference type="EMBL" id="OZ022411">
    <property type="protein sequence ID" value="CAK9441665.1"/>
    <property type="molecule type" value="Genomic_DNA"/>
</dbReference>
<dbReference type="Pfam" id="PF23593">
    <property type="entry name" value="HEAT_ATR"/>
    <property type="match status" value="1"/>
</dbReference>
<keyword evidence="25" id="KW-1185">Reference proteome</keyword>
<protein>
    <recommendedName>
        <fullName evidence="4">Serine/threonine-protein kinase MEC1</fullName>
        <ecNumber evidence="3">2.7.11.1</ecNumber>
    </recommendedName>
    <alternativeName>
        <fullName evidence="17">ATR homolog</fullName>
    </alternativeName>
    <alternativeName>
        <fullName evidence="16">DNA-damage checkpoint kinase MEC1</fullName>
    </alternativeName>
    <alternativeName>
        <fullName evidence="15">Mitosis entry checkpoint protein 1</fullName>
    </alternativeName>
</protein>
<dbReference type="Pfam" id="PF02259">
    <property type="entry name" value="FAT"/>
    <property type="match status" value="1"/>
</dbReference>
<feature type="domain" description="FAT" evidence="22">
    <location>
        <begin position="1392"/>
        <end position="1921"/>
    </location>
</feature>
<evidence type="ECO:0000259" key="22">
    <source>
        <dbReference type="PROSITE" id="PS51189"/>
    </source>
</evidence>
<dbReference type="InterPro" id="IPR050517">
    <property type="entry name" value="DDR_Repair_Kinase"/>
</dbReference>
<evidence type="ECO:0000256" key="1">
    <source>
        <dbReference type="ARBA" id="ARBA00004123"/>
    </source>
</evidence>
<dbReference type="SUPFAM" id="SSF56112">
    <property type="entry name" value="Protein kinase-like (PK-like)"/>
    <property type="match status" value="1"/>
</dbReference>
<evidence type="ECO:0000256" key="12">
    <source>
        <dbReference type="ARBA" id="ARBA00023204"/>
    </source>
</evidence>
<dbReference type="SMART" id="SM01343">
    <property type="entry name" value="FATC"/>
    <property type="match status" value="1"/>
</dbReference>
<dbReference type="InterPro" id="IPR058681">
    <property type="entry name" value="HEAT_MEC1_N"/>
</dbReference>
<dbReference type="Gene3D" id="1.25.40.10">
    <property type="entry name" value="Tetratricopeptide repeat domain"/>
    <property type="match status" value="1"/>
</dbReference>
<comment type="subcellular location">
    <subcellularLocation>
        <location evidence="1">Nucleus</location>
    </subcellularLocation>
</comment>
<dbReference type="InterPro" id="IPR036940">
    <property type="entry name" value="PI3/4_kinase_cat_sf"/>
</dbReference>
<evidence type="ECO:0000256" key="18">
    <source>
        <dbReference type="ARBA" id="ARBA00047899"/>
    </source>
</evidence>
<keyword evidence="8" id="KW-0227">DNA damage</keyword>
<dbReference type="CDD" id="cd00892">
    <property type="entry name" value="PIKKc_ATR"/>
    <property type="match status" value="1"/>
</dbReference>
<dbReference type="PROSITE" id="PS51189">
    <property type="entry name" value="FAT"/>
    <property type="match status" value="1"/>
</dbReference>
<dbReference type="InterPro" id="IPR014009">
    <property type="entry name" value="PIK_FAT"/>
</dbReference>
<evidence type="ECO:0000256" key="10">
    <source>
        <dbReference type="ARBA" id="ARBA00022840"/>
    </source>
</evidence>
<keyword evidence="7" id="KW-0547">Nucleotide-binding</keyword>
<dbReference type="InterPro" id="IPR057564">
    <property type="entry name" value="HEAT_ATR"/>
</dbReference>
<dbReference type="SMART" id="SM00802">
    <property type="entry name" value="UME"/>
    <property type="match status" value="1"/>
</dbReference>
<evidence type="ECO:0000256" key="20">
    <source>
        <dbReference type="SAM" id="MobiDB-lite"/>
    </source>
</evidence>
<evidence type="ECO:0000256" key="15">
    <source>
        <dbReference type="ARBA" id="ARBA00029679"/>
    </source>
</evidence>
<evidence type="ECO:0000256" key="19">
    <source>
        <dbReference type="ARBA" id="ARBA00048679"/>
    </source>
</evidence>
<dbReference type="Pfam" id="PF25030">
    <property type="entry name" value="M-HEAT_ATR"/>
    <property type="match status" value="1"/>
</dbReference>
<dbReference type="PANTHER" id="PTHR11139">
    <property type="entry name" value="ATAXIA TELANGIECTASIA MUTATED ATM -RELATED"/>
    <property type="match status" value="1"/>
</dbReference>
<dbReference type="InterPro" id="IPR012993">
    <property type="entry name" value="UME"/>
</dbReference>
<dbReference type="PROSITE" id="PS50290">
    <property type="entry name" value="PI3_4_KINASE_3"/>
    <property type="match status" value="1"/>
</dbReference>
<dbReference type="RefSeq" id="XP_066832471.1">
    <property type="nucleotide sequence ID" value="XM_066975876.1"/>
</dbReference>
<keyword evidence="10" id="KW-0067">ATP-binding</keyword>
<evidence type="ECO:0000256" key="17">
    <source>
        <dbReference type="ARBA" id="ARBA00033001"/>
    </source>
</evidence>
<evidence type="ECO:0000259" key="23">
    <source>
        <dbReference type="PROSITE" id="PS51190"/>
    </source>
</evidence>
<gene>
    <name evidence="24" type="ORF">LODBEIA_P55330</name>
</gene>
<dbReference type="SMART" id="SM00146">
    <property type="entry name" value="PI3Kc"/>
    <property type="match status" value="1"/>
</dbReference>
<evidence type="ECO:0000259" key="21">
    <source>
        <dbReference type="PROSITE" id="PS50290"/>
    </source>
</evidence>
<dbReference type="Proteomes" id="UP001497383">
    <property type="component" value="Chromosome 7"/>
</dbReference>
<dbReference type="Pfam" id="PF02260">
    <property type="entry name" value="FATC"/>
    <property type="match status" value="1"/>
</dbReference>
<evidence type="ECO:0000256" key="3">
    <source>
        <dbReference type="ARBA" id="ARBA00012513"/>
    </source>
</evidence>
<dbReference type="SUPFAM" id="SSF48371">
    <property type="entry name" value="ARM repeat"/>
    <property type="match status" value="1"/>
</dbReference>
<proteinExistence type="inferred from homology"/>